<dbReference type="HAMAP" id="MF_00194">
    <property type="entry name" value="RdgC"/>
    <property type="match status" value="1"/>
</dbReference>
<evidence type="ECO:0000313" key="7">
    <source>
        <dbReference type="EMBL" id="KXU34566.1"/>
    </source>
</evidence>
<dbReference type="PANTHER" id="PTHR38103">
    <property type="entry name" value="RECOMBINATION-ASSOCIATED PROTEIN RDGC"/>
    <property type="match status" value="1"/>
</dbReference>
<dbReference type="NCBIfam" id="NF001464">
    <property type="entry name" value="PRK00321.1-5"/>
    <property type="match status" value="1"/>
</dbReference>
<dbReference type="PANTHER" id="PTHR38103:SF1">
    <property type="entry name" value="RECOMBINATION-ASSOCIATED PROTEIN RDGC"/>
    <property type="match status" value="1"/>
</dbReference>
<evidence type="ECO:0000256" key="2">
    <source>
        <dbReference type="ARBA" id="ARBA00008657"/>
    </source>
</evidence>
<gene>
    <name evidence="6" type="primary">rdgC</name>
    <name evidence="7" type="ORF">AXE65_06915</name>
</gene>
<dbReference type="AlphaFoldDB" id="A0A139SJ56"/>
<comment type="similarity">
    <text evidence="2 6">Belongs to the RdgC family.</text>
</comment>
<protein>
    <recommendedName>
        <fullName evidence="3 6">Recombination-associated protein RdgC</fullName>
    </recommendedName>
</protein>
<keyword evidence="4 6" id="KW-0963">Cytoplasm</keyword>
<keyword evidence="8" id="KW-1185">Reference proteome</keyword>
<evidence type="ECO:0000256" key="5">
    <source>
        <dbReference type="ARBA" id="ARBA00023172"/>
    </source>
</evidence>
<dbReference type="NCBIfam" id="NF001462">
    <property type="entry name" value="PRK00321.1-3"/>
    <property type="match status" value="1"/>
</dbReference>
<dbReference type="GO" id="GO:0043590">
    <property type="term" value="C:bacterial nucleoid"/>
    <property type="evidence" value="ECO:0007669"/>
    <property type="project" value="TreeGrafter"/>
</dbReference>
<dbReference type="GO" id="GO:0000018">
    <property type="term" value="P:regulation of DNA recombination"/>
    <property type="evidence" value="ECO:0007669"/>
    <property type="project" value="TreeGrafter"/>
</dbReference>
<dbReference type="RefSeq" id="WP_068392791.1">
    <property type="nucleotide sequence ID" value="NZ_LSZO01000211.1"/>
</dbReference>
<organism evidence="7 8">
    <name type="scientific">Ventosimonas gracilis</name>
    <dbReference type="NCBI Taxonomy" id="1680762"/>
    <lineage>
        <taxon>Bacteria</taxon>
        <taxon>Pseudomonadati</taxon>
        <taxon>Pseudomonadota</taxon>
        <taxon>Gammaproteobacteria</taxon>
        <taxon>Pseudomonadales</taxon>
        <taxon>Ventosimonadaceae</taxon>
        <taxon>Ventosimonas</taxon>
    </lineage>
</organism>
<dbReference type="EMBL" id="LSZO01000211">
    <property type="protein sequence ID" value="KXU34566.1"/>
    <property type="molecule type" value="Genomic_DNA"/>
</dbReference>
<evidence type="ECO:0000313" key="8">
    <source>
        <dbReference type="Proteomes" id="UP000072660"/>
    </source>
</evidence>
<name>A0A139SJ56_9GAMM</name>
<evidence type="ECO:0000256" key="6">
    <source>
        <dbReference type="HAMAP-Rule" id="MF_00194"/>
    </source>
</evidence>
<comment type="caution">
    <text evidence="7">The sequence shown here is derived from an EMBL/GenBank/DDBJ whole genome shotgun (WGS) entry which is preliminary data.</text>
</comment>
<dbReference type="GO" id="GO:0003690">
    <property type="term" value="F:double-stranded DNA binding"/>
    <property type="evidence" value="ECO:0007669"/>
    <property type="project" value="TreeGrafter"/>
</dbReference>
<dbReference type="GO" id="GO:0006310">
    <property type="term" value="P:DNA recombination"/>
    <property type="evidence" value="ECO:0007669"/>
    <property type="project" value="UniProtKB-UniRule"/>
</dbReference>
<dbReference type="GO" id="GO:0005737">
    <property type="term" value="C:cytoplasm"/>
    <property type="evidence" value="ECO:0007669"/>
    <property type="project" value="UniProtKB-UniRule"/>
</dbReference>
<evidence type="ECO:0000256" key="1">
    <source>
        <dbReference type="ARBA" id="ARBA00004453"/>
    </source>
</evidence>
<dbReference type="NCBIfam" id="NF001461">
    <property type="entry name" value="PRK00321.1-2"/>
    <property type="match status" value="1"/>
</dbReference>
<sequence>MWFRNLLVYRFTQDINLDAEHLAKALTAKAAKPCASGELFSYGFSAPLGKGADAPLVHASGDFLLIAASKEERLLPGAVVKDALKEKIEEIESAQMRKVYRKEREQMQDEIVQSLLPRAFIRRSQTLAAIAPKLGLLLVNGASANRAEELLTTLREAIGSLPLRPVSVKIAPSATLTDWLKNQKAADGFVLQGDCELRDTHEDGGIVRCQRQDLASEEIQLHLASGKIVTQLALDWQEKITFVLDDKLVIKRLRFADLLTEQAATDGGDDALAEQDASFTLMMLTLSEFLSALFEALGGEELPEPRR</sequence>
<keyword evidence="5 6" id="KW-0233">DNA recombination</keyword>
<evidence type="ECO:0000256" key="3">
    <source>
        <dbReference type="ARBA" id="ARBA00022296"/>
    </source>
</evidence>
<proteinExistence type="inferred from homology"/>
<dbReference type="OrthoDB" id="5290530at2"/>
<dbReference type="InterPro" id="IPR007476">
    <property type="entry name" value="RdgC"/>
</dbReference>
<comment type="function">
    <text evidence="6">May be involved in recombination.</text>
</comment>
<reference evidence="7 8" key="1">
    <citation type="submission" date="2016-02" db="EMBL/GenBank/DDBJ databases">
        <authorList>
            <person name="Wen L."/>
            <person name="He K."/>
            <person name="Yang H."/>
        </authorList>
    </citation>
    <scope>NUCLEOTIDE SEQUENCE [LARGE SCALE GENOMIC DNA]</scope>
    <source>
        <strain evidence="7 8">CV58</strain>
    </source>
</reference>
<evidence type="ECO:0000256" key="4">
    <source>
        <dbReference type="ARBA" id="ARBA00022490"/>
    </source>
</evidence>
<dbReference type="Proteomes" id="UP000072660">
    <property type="component" value="Unassembled WGS sequence"/>
</dbReference>
<comment type="subcellular location">
    <subcellularLocation>
        <location evidence="1 6">Cytoplasm</location>
        <location evidence="1 6">Nucleoid</location>
    </subcellularLocation>
</comment>
<accession>A0A139SJ56</accession>
<dbReference type="Pfam" id="PF04381">
    <property type="entry name" value="RdgC"/>
    <property type="match status" value="1"/>
</dbReference>